<name>A0A494XHG8_9BACL</name>
<accession>A0A494XHG8</accession>
<keyword evidence="3 9" id="KW-0067">ATP-binding</keyword>
<keyword evidence="10" id="KW-1185">Reference proteome</keyword>
<dbReference type="PROSITE" id="PS00211">
    <property type="entry name" value="ABC_TRANSPORTER_1"/>
    <property type="match status" value="1"/>
</dbReference>
<evidence type="ECO:0000313" key="10">
    <source>
        <dbReference type="Proteomes" id="UP000282076"/>
    </source>
</evidence>
<dbReference type="FunFam" id="3.40.50.300:FF:000425">
    <property type="entry name" value="Probable ABC transporter, ATP-binding subunit"/>
    <property type="match status" value="1"/>
</dbReference>
<evidence type="ECO:0000256" key="4">
    <source>
        <dbReference type="ARBA" id="ARBA00052482"/>
    </source>
</evidence>
<sequence length="371" mass="41176">MELEVIMSVTESAIKIENVTKTFGRFEAISDVSLDIPKGSFTTLLGPSGCGKTTLMRLIAGFYEPDQGQIYIHGQQVNGTPVFKRNTPLVFQEYALFPHMTVYDNISYGLKLQNLSKQETKAKVDAMLDMFGLQGLQGRQPKELSGGQQQRVAFARALITGQQILLMDEPLSNLDAKMRVEVRNELRELQQRLGITAIFVTHDQDEALAISDTIAVFERGRIAQVGTPWDIYFKPQSPFVADFVGTANFVEGEVAAIEGNDIVVRSGSSLFRVCPSAGHSWRSGDKVTLVIRPECLSIIDEADIGGIRDNLWSGVIEKNSFLGRTIRYWVNGASLQWIVDDTSPSVRGYLRGEIHFTLDKHQIHVLPGAAR</sequence>
<dbReference type="PANTHER" id="PTHR42781:SF4">
    <property type="entry name" value="SPERMIDINE_PUTRESCINE IMPORT ATP-BINDING PROTEIN POTA"/>
    <property type="match status" value="1"/>
</dbReference>
<dbReference type="PANTHER" id="PTHR42781">
    <property type="entry name" value="SPERMIDINE/PUTRESCINE IMPORT ATP-BINDING PROTEIN POTA"/>
    <property type="match status" value="1"/>
</dbReference>
<gene>
    <name evidence="9" type="ORF">D7Z26_19365</name>
</gene>
<evidence type="ECO:0000256" key="7">
    <source>
        <dbReference type="ARBA" id="ARBA00070305"/>
    </source>
</evidence>
<dbReference type="GO" id="GO:0015418">
    <property type="term" value="F:ABC-type quaternary ammonium compound transporting activity"/>
    <property type="evidence" value="ECO:0007669"/>
    <property type="project" value="UniProtKB-EC"/>
</dbReference>
<dbReference type="InterPro" id="IPR008995">
    <property type="entry name" value="Mo/tungstate-bd_C_term_dom"/>
</dbReference>
<dbReference type="EMBL" id="RBZM01000008">
    <property type="protein sequence ID" value="RKP49978.1"/>
    <property type="molecule type" value="Genomic_DNA"/>
</dbReference>
<dbReference type="EC" id="7.6.2.9" evidence="6"/>
<dbReference type="PROSITE" id="PS50893">
    <property type="entry name" value="ABC_TRANSPORTER_2"/>
    <property type="match status" value="1"/>
</dbReference>
<evidence type="ECO:0000256" key="3">
    <source>
        <dbReference type="ARBA" id="ARBA00022840"/>
    </source>
</evidence>
<evidence type="ECO:0000259" key="8">
    <source>
        <dbReference type="PROSITE" id="PS50893"/>
    </source>
</evidence>
<evidence type="ECO:0000256" key="2">
    <source>
        <dbReference type="ARBA" id="ARBA00022741"/>
    </source>
</evidence>
<reference evidence="9 10" key="1">
    <citation type="submission" date="2018-10" db="EMBL/GenBank/DDBJ databases">
        <title>Cohnella sp. M2MS4P-1, whole genome shotgun sequence.</title>
        <authorList>
            <person name="Tuo L."/>
        </authorList>
    </citation>
    <scope>NUCLEOTIDE SEQUENCE [LARGE SCALE GENOMIC DNA]</scope>
    <source>
        <strain evidence="9 10">M2MS4P-1</strain>
    </source>
</reference>
<dbReference type="GO" id="GO:0005524">
    <property type="term" value="F:ATP binding"/>
    <property type="evidence" value="ECO:0007669"/>
    <property type="project" value="UniProtKB-KW"/>
</dbReference>
<comment type="caution">
    <text evidence="9">The sequence shown here is derived from an EMBL/GenBank/DDBJ whole genome shotgun (WGS) entry which is preliminary data.</text>
</comment>
<dbReference type="AlphaFoldDB" id="A0A494XHG8"/>
<dbReference type="InterPro" id="IPR050093">
    <property type="entry name" value="ABC_SmlMolc_Importer"/>
</dbReference>
<dbReference type="SUPFAM" id="SSF50331">
    <property type="entry name" value="MOP-like"/>
    <property type="match status" value="1"/>
</dbReference>
<organism evidence="9 10">
    <name type="scientific">Cohnella endophytica</name>
    <dbReference type="NCBI Taxonomy" id="2419778"/>
    <lineage>
        <taxon>Bacteria</taxon>
        <taxon>Bacillati</taxon>
        <taxon>Bacillota</taxon>
        <taxon>Bacilli</taxon>
        <taxon>Bacillales</taxon>
        <taxon>Paenibacillaceae</taxon>
        <taxon>Cohnella</taxon>
    </lineage>
</organism>
<dbReference type="SMART" id="SM00382">
    <property type="entry name" value="AAA"/>
    <property type="match status" value="1"/>
</dbReference>
<keyword evidence="2" id="KW-0547">Nucleotide-binding</keyword>
<evidence type="ECO:0000313" key="9">
    <source>
        <dbReference type="EMBL" id="RKP49978.1"/>
    </source>
</evidence>
<keyword evidence="1" id="KW-0813">Transport</keyword>
<dbReference type="GO" id="GO:0016887">
    <property type="term" value="F:ATP hydrolysis activity"/>
    <property type="evidence" value="ECO:0007669"/>
    <property type="project" value="InterPro"/>
</dbReference>
<dbReference type="InterPro" id="IPR017871">
    <property type="entry name" value="ABC_transporter-like_CS"/>
</dbReference>
<comment type="catalytic activity">
    <reaction evidence="4">
        <text>a quaternary ammonium(out) + ATP + H2O = a quaternary ammonium(in) + ADP + phosphate + H(+)</text>
        <dbReference type="Rhea" id="RHEA:11036"/>
        <dbReference type="ChEBI" id="CHEBI:15377"/>
        <dbReference type="ChEBI" id="CHEBI:15378"/>
        <dbReference type="ChEBI" id="CHEBI:30616"/>
        <dbReference type="ChEBI" id="CHEBI:35267"/>
        <dbReference type="ChEBI" id="CHEBI:43474"/>
        <dbReference type="ChEBI" id="CHEBI:456216"/>
        <dbReference type="EC" id="7.6.2.9"/>
    </reaction>
</comment>
<evidence type="ECO:0000256" key="6">
    <source>
        <dbReference type="ARBA" id="ARBA00066388"/>
    </source>
</evidence>
<evidence type="ECO:0000256" key="1">
    <source>
        <dbReference type="ARBA" id="ARBA00022448"/>
    </source>
</evidence>
<evidence type="ECO:0000256" key="5">
    <source>
        <dbReference type="ARBA" id="ARBA00063934"/>
    </source>
</evidence>
<protein>
    <recommendedName>
        <fullName evidence="7">Carnitine transport ATP-binding protein OpuCA</fullName>
        <ecNumber evidence="6">7.6.2.9</ecNumber>
    </recommendedName>
</protein>
<dbReference type="InterPro" id="IPR003593">
    <property type="entry name" value="AAA+_ATPase"/>
</dbReference>
<dbReference type="Pfam" id="PF00005">
    <property type="entry name" value="ABC_tran"/>
    <property type="match status" value="1"/>
</dbReference>
<dbReference type="Gene3D" id="2.40.50.100">
    <property type="match status" value="1"/>
</dbReference>
<dbReference type="InterPro" id="IPR003439">
    <property type="entry name" value="ABC_transporter-like_ATP-bd"/>
</dbReference>
<dbReference type="InterPro" id="IPR027417">
    <property type="entry name" value="P-loop_NTPase"/>
</dbReference>
<proteinExistence type="predicted"/>
<dbReference type="SUPFAM" id="SSF52540">
    <property type="entry name" value="P-loop containing nucleoside triphosphate hydrolases"/>
    <property type="match status" value="1"/>
</dbReference>
<comment type="subunit">
    <text evidence="5">The complex is composed of two ATP-binding proteins (OpuCA), two transmembrane proteins (OpuCB and OpuCD) and a solute-binding protein (OpuCC).</text>
</comment>
<feature type="domain" description="ABC transporter" evidence="8">
    <location>
        <begin position="14"/>
        <end position="244"/>
    </location>
</feature>
<dbReference type="Proteomes" id="UP000282076">
    <property type="component" value="Unassembled WGS sequence"/>
</dbReference>
<dbReference type="Gene3D" id="3.40.50.300">
    <property type="entry name" value="P-loop containing nucleotide triphosphate hydrolases"/>
    <property type="match status" value="1"/>
</dbReference>